<gene>
    <name evidence="3" type="ORF">IL334_003735</name>
</gene>
<feature type="compositionally biased region" description="Polar residues" evidence="1">
    <location>
        <begin position="394"/>
        <end position="408"/>
    </location>
</feature>
<protein>
    <recommendedName>
        <fullName evidence="5">DUF676 domain-containing protein</fullName>
    </recommendedName>
</protein>
<reference evidence="3 4" key="1">
    <citation type="submission" date="2024-01" db="EMBL/GenBank/DDBJ databases">
        <title>Comparative genomics of Cryptococcus and Kwoniella reveals pathogenesis evolution and contrasting modes of karyotype evolution via chromosome fusion or intercentromeric recombination.</title>
        <authorList>
            <person name="Coelho M.A."/>
            <person name="David-Palma M."/>
            <person name="Shea T."/>
            <person name="Bowers K."/>
            <person name="McGinley-Smith S."/>
            <person name="Mohammad A.W."/>
            <person name="Gnirke A."/>
            <person name="Yurkov A.M."/>
            <person name="Nowrousian M."/>
            <person name="Sun S."/>
            <person name="Cuomo C.A."/>
            <person name="Heitman J."/>
        </authorList>
    </citation>
    <scope>NUCLEOTIDE SEQUENCE [LARGE SCALE GENOMIC DNA]</scope>
    <source>
        <strain evidence="3">CBS 11374</strain>
    </source>
</reference>
<keyword evidence="4" id="KW-1185">Reference proteome</keyword>
<feature type="compositionally biased region" description="Polar residues" evidence="1">
    <location>
        <begin position="1"/>
        <end position="10"/>
    </location>
</feature>
<dbReference type="SUPFAM" id="SSF53474">
    <property type="entry name" value="alpha/beta-Hydrolases"/>
    <property type="match status" value="1"/>
</dbReference>
<organism evidence="3 4">
    <name type="scientific">Kwoniella shivajii</name>
    <dbReference type="NCBI Taxonomy" id="564305"/>
    <lineage>
        <taxon>Eukaryota</taxon>
        <taxon>Fungi</taxon>
        <taxon>Dikarya</taxon>
        <taxon>Basidiomycota</taxon>
        <taxon>Agaricomycotina</taxon>
        <taxon>Tremellomycetes</taxon>
        <taxon>Tremellales</taxon>
        <taxon>Cryptococcaceae</taxon>
        <taxon>Kwoniella</taxon>
    </lineage>
</organism>
<keyword evidence="2" id="KW-1133">Transmembrane helix</keyword>
<dbReference type="RefSeq" id="XP_062791512.1">
    <property type="nucleotide sequence ID" value="XM_062935461.1"/>
</dbReference>
<dbReference type="GeneID" id="87955866"/>
<proteinExistence type="predicted"/>
<dbReference type="PANTHER" id="PTHR42044:SF2">
    <property type="entry name" value="DUF676 DOMAIN-CONTAINING PROTEIN"/>
    <property type="match status" value="1"/>
</dbReference>
<feature type="transmembrane region" description="Helical" evidence="2">
    <location>
        <begin position="127"/>
        <end position="144"/>
    </location>
</feature>
<keyword evidence="2" id="KW-0472">Membrane</keyword>
<evidence type="ECO:0008006" key="5">
    <source>
        <dbReference type="Google" id="ProtNLM"/>
    </source>
</evidence>
<dbReference type="Proteomes" id="UP001329825">
    <property type="component" value="Chromosome 4"/>
</dbReference>
<accession>A0ABZ1CYE5</accession>
<feature type="region of interest" description="Disordered" evidence="1">
    <location>
        <begin position="1"/>
        <end position="30"/>
    </location>
</feature>
<evidence type="ECO:0000313" key="4">
    <source>
        <dbReference type="Proteomes" id="UP001329825"/>
    </source>
</evidence>
<evidence type="ECO:0000256" key="2">
    <source>
        <dbReference type="SAM" id="Phobius"/>
    </source>
</evidence>
<name>A0ABZ1CYE5_9TREE</name>
<evidence type="ECO:0000313" key="3">
    <source>
        <dbReference type="EMBL" id="WRT66772.1"/>
    </source>
</evidence>
<keyword evidence="2" id="KW-0812">Transmembrane</keyword>
<feature type="transmembrane region" description="Helical" evidence="2">
    <location>
        <begin position="98"/>
        <end position="121"/>
    </location>
</feature>
<dbReference type="EMBL" id="CP141884">
    <property type="protein sequence ID" value="WRT66772.1"/>
    <property type="molecule type" value="Genomic_DNA"/>
</dbReference>
<dbReference type="InterPro" id="IPR029058">
    <property type="entry name" value="AB_hydrolase_fold"/>
</dbReference>
<evidence type="ECO:0000256" key="1">
    <source>
        <dbReference type="SAM" id="MobiDB-lite"/>
    </source>
</evidence>
<sequence length="434" mass="47916">MSSHPATESSPLLAPSVSPTEPPVSDSIPAPTTRASNVIAYDVSIVDPQNSTPIIFYDDDPITMIYKDFWILLKNWRTLPLVLYPAPKPGRDITNKGAGLQALLVVVSIILTALCLLSFFIGMPPPVISVSILCAWIYGFNAYAGKERVTYQDVVGDDKDEKEAWLFVNGIGTSRSGLKLILDDFYRLFGRRVTGVHNRTFGVWFDLVECTLQRDLTWNTTDTREGYNIIAKHVADGTKEKIVLIAHSQGGIIMSSWADQLLADFSYQQLKKVEIYTFASAANHFSIPETEHGPAFGCVEHFVNEKDYVSDIGLLAFTPQPPRGLEPNASNVPRLSGRFAGRIFKRLNQTGHLLLTHYLAPGNSILDDPAVIAHSKFASYLLSPEEKEARDQGQQHGEAQAQIPTKSGSRQDYRANDQTQVPLRAEGPSIASTK</sequence>
<feature type="region of interest" description="Disordered" evidence="1">
    <location>
        <begin position="385"/>
        <end position="434"/>
    </location>
</feature>
<dbReference type="PANTHER" id="PTHR42044">
    <property type="entry name" value="DUF676 DOMAIN-CONTAINING PROTEIN-RELATED"/>
    <property type="match status" value="1"/>
</dbReference>